<dbReference type="InterPro" id="IPR000873">
    <property type="entry name" value="AMP-dep_synth/lig_dom"/>
</dbReference>
<dbReference type="GO" id="GO:0016405">
    <property type="term" value="F:CoA-ligase activity"/>
    <property type="evidence" value="ECO:0007669"/>
    <property type="project" value="TreeGrafter"/>
</dbReference>
<gene>
    <name evidence="7" type="ORF">PVAP13_9NG231900</name>
</gene>
<dbReference type="InterPro" id="IPR045851">
    <property type="entry name" value="AMP-bd_C_sf"/>
</dbReference>
<dbReference type="Pfam" id="PF13193">
    <property type="entry name" value="AMP-binding_C"/>
    <property type="match status" value="1"/>
</dbReference>
<feature type="domain" description="AMP-dependent synthetase/ligase" evidence="5">
    <location>
        <begin position="2"/>
        <end position="80"/>
    </location>
</feature>
<evidence type="ECO:0000259" key="5">
    <source>
        <dbReference type="Pfam" id="PF00501"/>
    </source>
</evidence>
<evidence type="ECO:0000256" key="1">
    <source>
        <dbReference type="ARBA" id="ARBA00006432"/>
    </source>
</evidence>
<proteinExistence type="inferred from homology"/>
<comment type="caution">
    <text evidence="7">The sequence shown here is derived from an EMBL/GenBank/DDBJ whole genome shotgun (WGS) entry which is preliminary data.</text>
</comment>
<dbReference type="Pfam" id="PF00501">
    <property type="entry name" value="AMP-binding"/>
    <property type="match status" value="1"/>
</dbReference>
<evidence type="ECO:0000256" key="2">
    <source>
        <dbReference type="ARBA" id="ARBA00022598"/>
    </source>
</evidence>
<dbReference type="EMBL" id="CM029054">
    <property type="protein sequence ID" value="KAG2536897.1"/>
    <property type="molecule type" value="Genomic_DNA"/>
</dbReference>
<name>A0A8T0MIE6_PANVG</name>
<comment type="similarity">
    <text evidence="1">Belongs to the ATP-dependent AMP-binding enzyme family.</text>
</comment>
<dbReference type="Gene3D" id="3.30.300.30">
    <property type="match status" value="1"/>
</dbReference>
<accession>A0A8T0MIE6</accession>
<evidence type="ECO:0000259" key="6">
    <source>
        <dbReference type="Pfam" id="PF13193"/>
    </source>
</evidence>
<reference evidence="7" key="1">
    <citation type="submission" date="2020-05" db="EMBL/GenBank/DDBJ databases">
        <title>WGS assembly of Panicum virgatum.</title>
        <authorList>
            <person name="Lovell J.T."/>
            <person name="Jenkins J."/>
            <person name="Shu S."/>
            <person name="Juenger T.E."/>
            <person name="Schmutz J."/>
        </authorList>
    </citation>
    <scope>NUCLEOTIDE SEQUENCE</scope>
    <source>
        <strain evidence="7">AP13</strain>
    </source>
</reference>
<keyword evidence="4" id="KW-0067">ATP-binding</keyword>
<dbReference type="Proteomes" id="UP000823388">
    <property type="component" value="Chromosome 9N"/>
</dbReference>
<dbReference type="PANTHER" id="PTHR24096">
    <property type="entry name" value="LONG-CHAIN-FATTY-ACID--COA LIGASE"/>
    <property type="match status" value="1"/>
</dbReference>
<keyword evidence="8" id="KW-1185">Reference proteome</keyword>
<evidence type="ECO:0000313" key="7">
    <source>
        <dbReference type="EMBL" id="KAG2536897.1"/>
    </source>
</evidence>
<keyword evidence="3" id="KW-0547">Nucleotide-binding</keyword>
<dbReference type="InterPro" id="IPR025110">
    <property type="entry name" value="AMP-bd_C"/>
</dbReference>
<evidence type="ECO:0000313" key="8">
    <source>
        <dbReference type="Proteomes" id="UP000823388"/>
    </source>
</evidence>
<dbReference type="AlphaFoldDB" id="A0A8T0MIE6"/>
<dbReference type="Gene3D" id="3.40.50.12780">
    <property type="entry name" value="N-terminal domain of ligase-like"/>
    <property type="match status" value="1"/>
</dbReference>
<dbReference type="InterPro" id="IPR042099">
    <property type="entry name" value="ANL_N_sf"/>
</dbReference>
<evidence type="ECO:0000256" key="3">
    <source>
        <dbReference type="ARBA" id="ARBA00022741"/>
    </source>
</evidence>
<sequence>MEAVAEKFPNAEIIQGYGMTETCGIISLEYPQKGRARQFGSTGALVTGVEAKIIDVKTTKHLPPNQLGEICIRGPNIMQGHFNNVQATEFTIKQGWLHTGDLGYFDEKGQLYVVDRLKELIKYKGFQIAPAELEGLLLSHAEILDAVVIPYPDPEAGEVPIAYVVRSPKSSLSEVDVQKFIEKQVRLARSLGLIVTSN</sequence>
<organism evidence="7 8">
    <name type="scientific">Panicum virgatum</name>
    <name type="common">Blackwell switchgrass</name>
    <dbReference type="NCBI Taxonomy" id="38727"/>
    <lineage>
        <taxon>Eukaryota</taxon>
        <taxon>Viridiplantae</taxon>
        <taxon>Streptophyta</taxon>
        <taxon>Embryophyta</taxon>
        <taxon>Tracheophyta</taxon>
        <taxon>Spermatophyta</taxon>
        <taxon>Magnoliopsida</taxon>
        <taxon>Liliopsida</taxon>
        <taxon>Poales</taxon>
        <taxon>Poaceae</taxon>
        <taxon>PACMAD clade</taxon>
        <taxon>Panicoideae</taxon>
        <taxon>Panicodae</taxon>
        <taxon>Paniceae</taxon>
        <taxon>Panicinae</taxon>
        <taxon>Panicum</taxon>
        <taxon>Panicum sect. Hiantes</taxon>
    </lineage>
</organism>
<dbReference type="PANTHER" id="PTHR24096:SF375">
    <property type="entry name" value="4-COUMARATE--COA LIGASE"/>
    <property type="match status" value="1"/>
</dbReference>
<dbReference type="GO" id="GO:0016878">
    <property type="term" value="F:acid-thiol ligase activity"/>
    <property type="evidence" value="ECO:0007669"/>
    <property type="project" value="UniProtKB-ARBA"/>
</dbReference>
<protein>
    <submittedName>
        <fullName evidence="7">Uncharacterized protein</fullName>
    </submittedName>
</protein>
<evidence type="ECO:0000256" key="4">
    <source>
        <dbReference type="ARBA" id="ARBA00022840"/>
    </source>
</evidence>
<feature type="domain" description="AMP-binding enzyme C-terminal" evidence="6">
    <location>
        <begin position="132"/>
        <end position="185"/>
    </location>
</feature>
<keyword evidence="2" id="KW-0436">Ligase</keyword>
<dbReference type="SUPFAM" id="SSF56801">
    <property type="entry name" value="Acetyl-CoA synthetase-like"/>
    <property type="match status" value="1"/>
</dbReference>
<dbReference type="GO" id="GO:0005524">
    <property type="term" value="F:ATP binding"/>
    <property type="evidence" value="ECO:0007669"/>
    <property type="project" value="UniProtKB-KW"/>
</dbReference>